<keyword evidence="3" id="KW-0472">Membrane</keyword>
<sequence>MFKNKIARYGFIVAALSGFLSLIYYGYAPSVAPPIDGATLRTIAIQVGGQQRHYSLYIPKQLSDHAPLVFMLHGSLQTINDIREFSGYQFELLAEQHGFVLVYPAGYKNNWNDCRKAASYAARLEEIDDLNFIDKVRQQIHKRLGTDLSKTFIAGYSSGGQLAFRFALERPNSIAGIAAYAANLPAKDNLDCIESGSPVPVLIMNGTEDPINPYYGGRASLFGFGDRGQVKSAVTSAEYFARLAGYSGGPTEIKHFKNSQASDPTNSQYYAWRDRGRPEVILYTITDGGHVIPQPAYRPLRLLGRASIEINGPEETWRFFARQLAKQQ</sequence>
<dbReference type="RefSeq" id="WP_344938169.1">
    <property type="nucleotide sequence ID" value="NZ_BAABDM010000009.1"/>
</dbReference>
<reference evidence="5" key="1">
    <citation type="journal article" date="2019" name="Int. J. Syst. Evol. Microbiol.">
        <title>The Global Catalogue of Microorganisms (GCM) 10K type strain sequencing project: providing services to taxonomists for standard genome sequencing and annotation.</title>
        <authorList>
            <consortium name="The Broad Institute Genomics Platform"/>
            <consortium name="The Broad Institute Genome Sequencing Center for Infectious Disease"/>
            <person name="Wu L."/>
            <person name="Ma J."/>
        </authorList>
    </citation>
    <scope>NUCLEOTIDE SEQUENCE [LARGE SCALE GENOMIC DNA]</scope>
    <source>
        <strain evidence="5">JCM 17304</strain>
    </source>
</reference>
<dbReference type="InterPro" id="IPR010126">
    <property type="entry name" value="Esterase_phb"/>
</dbReference>
<feature type="transmembrane region" description="Helical" evidence="3">
    <location>
        <begin position="7"/>
        <end position="27"/>
    </location>
</feature>
<name>A0ABP7X510_9GAMM</name>
<protein>
    <submittedName>
        <fullName evidence="4">PHB depolymerase family esterase</fullName>
    </submittedName>
</protein>
<evidence type="ECO:0000313" key="5">
    <source>
        <dbReference type="Proteomes" id="UP001500392"/>
    </source>
</evidence>
<gene>
    <name evidence="4" type="ORF">GCM10022414_33010</name>
</gene>
<keyword evidence="3" id="KW-1133">Transmembrane helix</keyword>
<dbReference type="Proteomes" id="UP001500392">
    <property type="component" value="Unassembled WGS sequence"/>
</dbReference>
<comment type="caution">
    <text evidence="4">The sequence shown here is derived from an EMBL/GenBank/DDBJ whole genome shotgun (WGS) entry which is preliminary data.</text>
</comment>
<evidence type="ECO:0000256" key="2">
    <source>
        <dbReference type="ARBA" id="ARBA00022801"/>
    </source>
</evidence>
<dbReference type="PANTHER" id="PTHR43037:SF5">
    <property type="entry name" value="FERULOYL ESTERASE"/>
    <property type="match status" value="1"/>
</dbReference>
<keyword evidence="1" id="KW-0732">Signal</keyword>
<organism evidence="4 5">
    <name type="scientific">Zhongshania borealis</name>
    <dbReference type="NCBI Taxonomy" id="889488"/>
    <lineage>
        <taxon>Bacteria</taxon>
        <taxon>Pseudomonadati</taxon>
        <taxon>Pseudomonadota</taxon>
        <taxon>Gammaproteobacteria</taxon>
        <taxon>Cellvibrionales</taxon>
        <taxon>Spongiibacteraceae</taxon>
        <taxon>Zhongshania</taxon>
    </lineage>
</organism>
<keyword evidence="5" id="KW-1185">Reference proteome</keyword>
<dbReference type="InterPro" id="IPR050955">
    <property type="entry name" value="Plant_Biomass_Hydrol_Est"/>
</dbReference>
<dbReference type="InterPro" id="IPR029058">
    <property type="entry name" value="AB_hydrolase_fold"/>
</dbReference>
<dbReference type="PANTHER" id="PTHR43037">
    <property type="entry name" value="UNNAMED PRODUCT-RELATED"/>
    <property type="match status" value="1"/>
</dbReference>
<dbReference type="EMBL" id="BAABDM010000009">
    <property type="protein sequence ID" value="GAA4104211.1"/>
    <property type="molecule type" value="Genomic_DNA"/>
</dbReference>
<keyword evidence="2" id="KW-0378">Hydrolase</keyword>
<evidence type="ECO:0000313" key="4">
    <source>
        <dbReference type="EMBL" id="GAA4104211.1"/>
    </source>
</evidence>
<keyword evidence="3" id="KW-0812">Transmembrane</keyword>
<evidence type="ECO:0000256" key="1">
    <source>
        <dbReference type="ARBA" id="ARBA00022729"/>
    </source>
</evidence>
<evidence type="ECO:0000256" key="3">
    <source>
        <dbReference type="SAM" id="Phobius"/>
    </source>
</evidence>
<proteinExistence type="predicted"/>
<dbReference type="Gene3D" id="3.40.50.1820">
    <property type="entry name" value="alpha/beta hydrolase"/>
    <property type="match status" value="1"/>
</dbReference>
<dbReference type="Pfam" id="PF10503">
    <property type="entry name" value="Esterase_PHB"/>
    <property type="match status" value="1"/>
</dbReference>
<dbReference type="SUPFAM" id="SSF53474">
    <property type="entry name" value="alpha/beta-Hydrolases"/>
    <property type="match status" value="1"/>
</dbReference>
<accession>A0ABP7X510</accession>